<dbReference type="Pfam" id="PF10884">
    <property type="entry name" value="DUF2683"/>
    <property type="match status" value="1"/>
</dbReference>
<organism evidence="1 2">
    <name type="scientific">Candidatus Opimibacter skivensis</name>
    <dbReference type="NCBI Taxonomy" id="2982028"/>
    <lineage>
        <taxon>Bacteria</taxon>
        <taxon>Pseudomonadati</taxon>
        <taxon>Bacteroidota</taxon>
        <taxon>Saprospiria</taxon>
        <taxon>Saprospirales</taxon>
        <taxon>Saprospiraceae</taxon>
        <taxon>Candidatus Opimibacter</taxon>
    </lineage>
</organism>
<comment type="caution">
    <text evidence="1">The sequence shown here is derived from an EMBL/GenBank/DDBJ whole genome shotgun (WGS) entry which is preliminary data.</text>
</comment>
<proteinExistence type="predicted"/>
<accession>A0A9D7SSV6</accession>
<dbReference type="AlphaFoldDB" id="A0A9D7SSV6"/>
<protein>
    <submittedName>
        <fullName evidence="1">Uncharacterized protein</fullName>
    </submittedName>
</protein>
<evidence type="ECO:0000313" key="1">
    <source>
        <dbReference type="EMBL" id="MBK9981232.1"/>
    </source>
</evidence>
<dbReference type="EMBL" id="JADKGY010000001">
    <property type="protein sequence ID" value="MBK9981232.1"/>
    <property type="molecule type" value="Genomic_DNA"/>
</dbReference>
<gene>
    <name evidence="1" type="ORF">IPP15_02200</name>
</gene>
<dbReference type="Proteomes" id="UP000808337">
    <property type="component" value="Unassembled WGS sequence"/>
</dbReference>
<sequence>MKNSDVIIAHPNSLDKLQALKEFMHDHQIPFELAVIDTPSKKEFVEMILQGDEDKMNGKGRKISIEELEQLWR</sequence>
<dbReference type="InterPro" id="IPR020271">
    <property type="entry name" value="Uncharacterised_MJ1172"/>
</dbReference>
<evidence type="ECO:0000313" key="2">
    <source>
        <dbReference type="Proteomes" id="UP000808337"/>
    </source>
</evidence>
<reference evidence="1 2" key="1">
    <citation type="submission" date="2020-10" db="EMBL/GenBank/DDBJ databases">
        <title>Connecting structure to function with the recovery of over 1000 high-quality activated sludge metagenome-assembled genomes encoding full-length rRNA genes using long-read sequencing.</title>
        <authorList>
            <person name="Singleton C.M."/>
            <person name="Petriglieri F."/>
            <person name="Kristensen J.M."/>
            <person name="Kirkegaard R.H."/>
            <person name="Michaelsen T.Y."/>
            <person name="Andersen M.H."/>
            <person name="Karst S.M."/>
            <person name="Dueholm M.S."/>
            <person name="Nielsen P.H."/>
            <person name="Albertsen M."/>
        </authorList>
    </citation>
    <scope>NUCLEOTIDE SEQUENCE [LARGE SCALE GENOMIC DNA]</scope>
    <source>
        <strain evidence="1">Ribe_18-Q3-R11-54_MAXAC.273</strain>
    </source>
</reference>
<name>A0A9D7SSV6_9BACT</name>